<evidence type="ECO:0000313" key="2">
    <source>
        <dbReference type="EMBL" id="ANA86208.1"/>
    </source>
</evidence>
<feature type="domain" description="Peptidase M15C" evidence="1">
    <location>
        <begin position="78"/>
        <end position="136"/>
    </location>
</feature>
<dbReference type="SUPFAM" id="SSF55166">
    <property type="entry name" value="Hedgehog/DD-peptidase"/>
    <property type="match status" value="1"/>
</dbReference>
<reference evidence="2 3" key="1">
    <citation type="submission" date="2016-03" db="EMBL/GenBank/DDBJ databases">
        <authorList>
            <person name="Montgomery M.T."/>
            <person name="Guerrero C.A."/>
            <person name="Mavrich T.N."/>
            <person name="Pope W.H."/>
            <person name="Garlena R.A."/>
            <person name="Russell D.A."/>
            <person name="Jacobs-Sera D."/>
            <person name="Hendrix R.W."/>
            <person name="Hatfull G.F."/>
        </authorList>
    </citation>
    <scope>NUCLEOTIDE SEQUENCE [LARGE SCALE GENOMIC DNA]</scope>
</reference>
<gene>
    <name evidence="2" type="primary">52</name>
    <name evidence="2" type="ORF">PBI_SMOOTHIE_52</name>
</gene>
<dbReference type="Gene3D" id="3.30.1380.10">
    <property type="match status" value="1"/>
</dbReference>
<dbReference type="Proteomes" id="UP000201458">
    <property type="component" value="Segment"/>
</dbReference>
<proteinExistence type="predicted"/>
<dbReference type="RefSeq" id="YP_009269165.1">
    <property type="nucleotide sequence ID" value="NC_030696.1"/>
</dbReference>
<keyword evidence="3" id="KW-1185">Reference proteome</keyword>
<dbReference type="GeneID" id="28378511"/>
<name>A0A160DEE8_9CAUD</name>
<dbReference type="InterPro" id="IPR009045">
    <property type="entry name" value="Zn_M74/Hedgehog-like"/>
</dbReference>
<organism evidence="2 3">
    <name type="scientific">Gordonia phage Smoothie</name>
    <dbReference type="NCBI Taxonomy" id="1838078"/>
    <lineage>
        <taxon>Viruses</taxon>
        <taxon>Duplodnaviria</taxon>
        <taxon>Heunggongvirae</taxon>
        <taxon>Uroviricota</taxon>
        <taxon>Caudoviricetes</taxon>
        <taxon>Smoothievirus</taxon>
        <taxon>Smoothievirus smoothie</taxon>
    </lineage>
</organism>
<dbReference type="EMBL" id="KU998244">
    <property type="protein sequence ID" value="ANA86208.1"/>
    <property type="molecule type" value="Genomic_DNA"/>
</dbReference>
<protein>
    <submittedName>
        <fullName evidence="2">Lysin A, L-Ala-D-Glu peptidase domain</fullName>
    </submittedName>
</protein>
<dbReference type="GO" id="GO:0008233">
    <property type="term" value="F:peptidase activity"/>
    <property type="evidence" value="ECO:0007669"/>
    <property type="project" value="InterPro"/>
</dbReference>
<evidence type="ECO:0000313" key="3">
    <source>
        <dbReference type="Proteomes" id="UP000201458"/>
    </source>
</evidence>
<sequence>MSFRTVYGYKFSENGWAMCNSDETVVVDVAGMRVRIRSGYAAEALGAWMRWYHENVERIDLYKPLDDWGWSATNDVASSNHLSGTAVDINATQYPWGLRTMSAARKAKIREGLKLFEGVIFWGADWSRADEMHYQLNHGTSSGTGASQKLIDFCNRRIRNGRLVTEQPPKKEDGLMAEISDKDAVKVVGAAIQMGEAHTGNGARNADDKTVGPRELRHPDFYNVAGNERLRKAGKKLAYMRAMVMDVWNELVFDGYVAEVPDPRLDENKYGSPIGFLIAAHANAREANLISQRVADKLGVDISDIVKD</sequence>
<evidence type="ECO:0000259" key="1">
    <source>
        <dbReference type="Pfam" id="PF13539"/>
    </source>
</evidence>
<dbReference type="InterPro" id="IPR039561">
    <property type="entry name" value="Peptidase_M15C"/>
</dbReference>
<dbReference type="Pfam" id="PF13539">
    <property type="entry name" value="Peptidase_M15_4"/>
    <property type="match status" value="1"/>
</dbReference>
<dbReference type="KEGG" id="vg:28378511"/>
<accession>A0A160DEE8</accession>